<dbReference type="GO" id="GO:0005524">
    <property type="term" value="F:ATP binding"/>
    <property type="evidence" value="ECO:0007669"/>
    <property type="project" value="UniProtKB-KW"/>
</dbReference>
<evidence type="ECO:0000259" key="9">
    <source>
        <dbReference type="PROSITE" id="PS50893"/>
    </source>
</evidence>
<keyword evidence="2 8" id="KW-0812">Transmembrane</keyword>
<dbReference type="Gene3D" id="3.40.50.300">
    <property type="entry name" value="P-loop containing nucleotide triphosphate hydrolases"/>
    <property type="match status" value="1"/>
</dbReference>
<sequence length="937" mass="100693">MSLLPKLTFTSTPLAAPKDVSNEAKPPRAKKIGPLTVHLGGIAKPKKEPKSSADQRDAAAKPKRMFAKPKAKVALPLSLTEATKRAEPSAKEVEDIIDEALKAPRDADAQPITESPSVDPKAALKKAAADAVRKRVSDAKTKSDTCDTDAQPQPRITDGPREKFVAPSKPKTTTPPQAQSAPASKPAQEPDSAVPVAKAAEPQPVARPKAATQALPVQAQTAKIPAPTAKAPVKQASSKHQARAELVATYASRLGMTVLVSDILDRFASEPDEDVSVNALVGGLKSCGLNADVSVLASITPKAWPALAKMTSGHVILVLSQKGDVLTIFDKSAPDQTAEVPMYEFAPFFSGTVVRASKSLASLTKSYAPAAFAQHWFWGQFGAFRKQIGEIALGSLVANLLAVAVALFSLQVYDRVIPHQSQSTLWVLAFGAVLAVALEAAIKLARSRLMDGAGRQIEMRVQSMLMEKLLGMRSDARPTSPSGLFSAMREFSSVREFFTASTIGTVADIPFIFLFFALVATIAGPVVWVLMLGAVIMVVPGYFFQKKMMRLTVESQGASAKASRLLHEAVFELDTIKTQRGEDRVRRIWDELNVLGAAKSSEQRKLAGFLTFWSQGIQQITYLSAVVLGTYLVFAGEFTVGTIIATGILTSRTLAPLTQLSGTMARWSNVKTALEGLNAIALSAQDADEDRNFLRRDHLQGEYAIRELQFRYDDEGAPTLDLPALDIKAGQIVAVLGANGSGKSSMLKVLAGLYTPTRGRVLLDGAEMNQIEPRDIRRNVGYLGQDVRLFAGTLRDNLNLGGLERDDDRLLAALDFSGLGPFVRAHHRGLDLEIRDGGEGLSVGQRQSIGWARLWLQNPSVCLLDEPTASLDQSLETGLVDRLGAWLQGRTALIATHRMPIVGLADRTMVLKDGRLVVDGPRDQVLAHLSKSSGGKA</sequence>
<dbReference type="InterPro" id="IPR027417">
    <property type="entry name" value="P-loop_NTPase"/>
</dbReference>
<dbReference type="InterPro" id="IPR036640">
    <property type="entry name" value="ABC1_TM_sf"/>
</dbReference>
<feature type="transmembrane region" description="Helical" evidence="8">
    <location>
        <begin position="391"/>
        <end position="413"/>
    </location>
</feature>
<evidence type="ECO:0000259" key="10">
    <source>
        <dbReference type="PROSITE" id="PS50929"/>
    </source>
</evidence>
<evidence type="ECO:0000256" key="6">
    <source>
        <dbReference type="ARBA" id="ARBA00023136"/>
    </source>
</evidence>
<evidence type="ECO:0000313" key="12">
    <source>
        <dbReference type="Proteomes" id="UP000269689"/>
    </source>
</evidence>
<feature type="region of interest" description="Disordered" evidence="7">
    <location>
        <begin position="1"/>
        <end position="237"/>
    </location>
</feature>
<keyword evidence="3" id="KW-0547">Nucleotide-binding</keyword>
<dbReference type="InterPro" id="IPR011527">
    <property type="entry name" value="ABC1_TM_dom"/>
</dbReference>
<dbReference type="GO" id="GO:0005886">
    <property type="term" value="C:plasma membrane"/>
    <property type="evidence" value="ECO:0007669"/>
    <property type="project" value="UniProtKB-SubCell"/>
</dbReference>
<accession>A0A3N4UGT2</accession>
<dbReference type="InterPro" id="IPR003593">
    <property type="entry name" value="AAA+_ATPase"/>
</dbReference>
<evidence type="ECO:0000313" key="11">
    <source>
        <dbReference type="EMBL" id="RPE66451.1"/>
    </source>
</evidence>
<evidence type="ECO:0000256" key="5">
    <source>
        <dbReference type="ARBA" id="ARBA00022989"/>
    </source>
</evidence>
<dbReference type="GO" id="GO:0015421">
    <property type="term" value="F:ABC-type oligopeptide transporter activity"/>
    <property type="evidence" value="ECO:0007669"/>
    <property type="project" value="TreeGrafter"/>
</dbReference>
<evidence type="ECO:0000256" key="3">
    <source>
        <dbReference type="ARBA" id="ARBA00022741"/>
    </source>
</evidence>
<dbReference type="Pfam" id="PF00664">
    <property type="entry name" value="ABC_membrane"/>
    <property type="match status" value="1"/>
</dbReference>
<feature type="compositionally biased region" description="Basic and acidic residues" evidence="7">
    <location>
        <begin position="127"/>
        <end position="145"/>
    </location>
</feature>
<gene>
    <name evidence="11" type="ORF">EDD53_2153</name>
</gene>
<feature type="compositionally biased region" description="Low complexity" evidence="7">
    <location>
        <begin position="218"/>
        <end position="231"/>
    </location>
</feature>
<feature type="transmembrane region" description="Helical" evidence="8">
    <location>
        <begin position="425"/>
        <end position="445"/>
    </location>
</feature>
<comment type="caution">
    <text evidence="11">The sequence shown here is derived from an EMBL/GenBank/DDBJ whole genome shotgun (WGS) entry which is preliminary data.</text>
</comment>
<name>A0A3N4UGT2_9RHOB</name>
<feature type="compositionally biased region" description="Low complexity" evidence="7">
    <location>
        <begin position="166"/>
        <end position="187"/>
    </location>
</feature>
<organism evidence="11 12">
    <name type="scientific">Pacificibacter maritimus</name>
    <dbReference type="NCBI Taxonomy" id="762213"/>
    <lineage>
        <taxon>Bacteria</taxon>
        <taxon>Pseudomonadati</taxon>
        <taxon>Pseudomonadota</taxon>
        <taxon>Alphaproteobacteria</taxon>
        <taxon>Rhodobacterales</taxon>
        <taxon>Roseobacteraceae</taxon>
        <taxon>Pacificibacter</taxon>
    </lineage>
</organism>
<feature type="domain" description="ABC transmembrane type-1" evidence="10">
    <location>
        <begin position="391"/>
        <end position="669"/>
    </location>
</feature>
<dbReference type="AlphaFoldDB" id="A0A3N4UGT2"/>
<dbReference type="InterPro" id="IPR003439">
    <property type="entry name" value="ABC_transporter-like_ATP-bd"/>
</dbReference>
<comment type="subcellular location">
    <subcellularLocation>
        <location evidence="1">Cell membrane</location>
        <topology evidence="1">Multi-pass membrane protein</topology>
    </subcellularLocation>
</comment>
<feature type="transmembrane region" description="Helical" evidence="8">
    <location>
        <begin position="622"/>
        <end position="649"/>
    </location>
</feature>
<evidence type="ECO:0000256" key="1">
    <source>
        <dbReference type="ARBA" id="ARBA00004651"/>
    </source>
</evidence>
<dbReference type="Proteomes" id="UP000269689">
    <property type="component" value="Unassembled WGS sequence"/>
</dbReference>
<dbReference type="SUPFAM" id="SSF52540">
    <property type="entry name" value="P-loop containing nucleoside triphosphate hydrolases"/>
    <property type="match status" value="1"/>
</dbReference>
<dbReference type="EMBL" id="RKQK01000003">
    <property type="protein sequence ID" value="RPE66451.1"/>
    <property type="molecule type" value="Genomic_DNA"/>
</dbReference>
<feature type="domain" description="ABC transporter" evidence="9">
    <location>
        <begin position="705"/>
        <end position="937"/>
    </location>
</feature>
<keyword evidence="6 8" id="KW-0472">Membrane</keyword>
<dbReference type="GO" id="GO:0016887">
    <property type="term" value="F:ATP hydrolysis activity"/>
    <property type="evidence" value="ECO:0007669"/>
    <property type="project" value="InterPro"/>
</dbReference>
<dbReference type="Gene3D" id="1.20.1560.10">
    <property type="entry name" value="ABC transporter type 1, transmembrane domain"/>
    <property type="match status" value="1"/>
</dbReference>
<keyword evidence="12" id="KW-1185">Reference proteome</keyword>
<dbReference type="PANTHER" id="PTHR43394:SF1">
    <property type="entry name" value="ATP-BINDING CASSETTE SUB-FAMILY B MEMBER 10, MITOCHONDRIAL"/>
    <property type="match status" value="1"/>
</dbReference>
<reference evidence="11 12" key="1">
    <citation type="submission" date="2018-11" db="EMBL/GenBank/DDBJ databases">
        <title>Genomic Encyclopedia of Type Strains, Phase IV (KMG-IV): sequencing the most valuable type-strain genomes for metagenomic binning, comparative biology and taxonomic classification.</title>
        <authorList>
            <person name="Goeker M."/>
        </authorList>
    </citation>
    <scope>NUCLEOTIDE SEQUENCE [LARGE SCALE GENOMIC DNA]</scope>
    <source>
        <strain evidence="11 12">DSM 104731</strain>
    </source>
</reference>
<dbReference type="SUPFAM" id="SSF90123">
    <property type="entry name" value="ABC transporter transmembrane region"/>
    <property type="match status" value="1"/>
</dbReference>
<evidence type="ECO:0000256" key="8">
    <source>
        <dbReference type="SAM" id="Phobius"/>
    </source>
</evidence>
<proteinExistence type="predicted"/>
<feature type="transmembrane region" description="Helical" evidence="8">
    <location>
        <begin position="526"/>
        <end position="544"/>
    </location>
</feature>
<dbReference type="InterPro" id="IPR039421">
    <property type="entry name" value="Type_1_exporter"/>
</dbReference>
<keyword evidence="4 11" id="KW-0067">ATP-binding</keyword>
<keyword evidence="5 8" id="KW-1133">Transmembrane helix</keyword>
<dbReference type="Pfam" id="PF00005">
    <property type="entry name" value="ABC_tran"/>
    <property type="match status" value="1"/>
</dbReference>
<dbReference type="PROSITE" id="PS50929">
    <property type="entry name" value="ABC_TM1F"/>
    <property type="match status" value="1"/>
</dbReference>
<dbReference type="PANTHER" id="PTHR43394">
    <property type="entry name" value="ATP-DEPENDENT PERMEASE MDL1, MITOCHONDRIAL"/>
    <property type="match status" value="1"/>
</dbReference>
<evidence type="ECO:0000256" key="7">
    <source>
        <dbReference type="SAM" id="MobiDB-lite"/>
    </source>
</evidence>
<feature type="compositionally biased region" description="Basic and acidic residues" evidence="7">
    <location>
        <begin position="45"/>
        <end position="60"/>
    </location>
</feature>
<evidence type="ECO:0000256" key="4">
    <source>
        <dbReference type="ARBA" id="ARBA00022840"/>
    </source>
</evidence>
<dbReference type="PROSITE" id="PS50893">
    <property type="entry name" value="ABC_TRANSPORTER_2"/>
    <property type="match status" value="1"/>
</dbReference>
<dbReference type="SMART" id="SM00382">
    <property type="entry name" value="AAA"/>
    <property type="match status" value="1"/>
</dbReference>
<feature type="compositionally biased region" description="Basic and acidic residues" evidence="7">
    <location>
        <begin position="82"/>
        <end position="108"/>
    </location>
</feature>
<feature type="compositionally biased region" description="Basic residues" evidence="7">
    <location>
        <begin position="61"/>
        <end position="71"/>
    </location>
</feature>
<evidence type="ECO:0000256" key="2">
    <source>
        <dbReference type="ARBA" id="ARBA00022692"/>
    </source>
</evidence>
<protein>
    <submittedName>
        <fullName evidence="11">ATP-binding cassette subfamily C protein LapB</fullName>
    </submittedName>
</protein>